<feature type="compositionally biased region" description="Polar residues" evidence="1">
    <location>
        <begin position="194"/>
        <end position="221"/>
    </location>
</feature>
<dbReference type="EMBL" id="VSRR010000214">
    <property type="protein sequence ID" value="MPC12391.1"/>
    <property type="molecule type" value="Genomic_DNA"/>
</dbReference>
<dbReference type="AlphaFoldDB" id="A0A5B7CU18"/>
<feature type="region of interest" description="Disordered" evidence="1">
    <location>
        <begin position="171"/>
        <end position="221"/>
    </location>
</feature>
<proteinExistence type="predicted"/>
<feature type="region of interest" description="Disordered" evidence="1">
    <location>
        <begin position="44"/>
        <end position="71"/>
    </location>
</feature>
<evidence type="ECO:0000313" key="2">
    <source>
        <dbReference type="EMBL" id="MPC12391.1"/>
    </source>
</evidence>
<reference evidence="2 3" key="1">
    <citation type="submission" date="2019-05" db="EMBL/GenBank/DDBJ databases">
        <title>Another draft genome of Portunus trituberculatus and its Hox gene families provides insights of decapod evolution.</title>
        <authorList>
            <person name="Jeong J.-H."/>
            <person name="Song I."/>
            <person name="Kim S."/>
            <person name="Choi T."/>
            <person name="Kim D."/>
            <person name="Ryu S."/>
            <person name="Kim W."/>
        </authorList>
    </citation>
    <scope>NUCLEOTIDE SEQUENCE [LARGE SCALE GENOMIC DNA]</scope>
    <source>
        <tissue evidence="2">Muscle</tissue>
    </source>
</reference>
<dbReference type="Proteomes" id="UP000324222">
    <property type="component" value="Unassembled WGS sequence"/>
</dbReference>
<evidence type="ECO:0000256" key="1">
    <source>
        <dbReference type="SAM" id="MobiDB-lite"/>
    </source>
</evidence>
<sequence>MCLTEKGEDGVISEASYSQQTLARSCPSLPASLPAVLPLLPNAAAGPSRPPRPALAPAQTPPVSRPAALRDPGWASINGNMNGVIPHDYHIVTFTCNDGHSNNLPPSHHLGTPATTPRLGRTAMHPHMTDSTARPSPATATHLPRGACGPGESNLANDPSLRCCSARASLRGGAHTRSSQDDTTLSHARATRPAHSTASTPPPLSHNTYETTNNLMCLTKR</sequence>
<keyword evidence="3" id="KW-1185">Reference proteome</keyword>
<protein>
    <submittedName>
        <fullName evidence="2">Uncharacterized protein</fullName>
    </submittedName>
</protein>
<accession>A0A5B7CU18</accession>
<feature type="compositionally biased region" description="Pro residues" evidence="1">
    <location>
        <begin position="48"/>
        <end position="64"/>
    </location>
</feature>
<organism evidence="2 3">
    <name type="scientific">Portunus trituberculatus</name>
    <name type="common">Swimming crab</name>
    <name type="synonym">Neptunus trituberculatus</name>
    <dbReference type="NCBI Taxonomy" id="210409"/>
    <lineage>
        <taxon>Eukaryota</taxon>
        <taxon>Metazoa</taxon>
        <taxon>Ecdysozoa</taxon>
        <taxon>Arthropoda</taxon>
        <taxon>Crustacea</taxon>
        <taxon>Multicrustacea</taxon>
        <taxon>Malacostraca</taxon>
        <taxon>Eumalacostraca</taxon>
        <taxon>Eucarida</taxon>
        <taxon>Decapoda</taxon>
        <taxon>Pleocyemata</taxon>
        <taxon>Brachyura</taxon>
        <taxon>Eubrachyura</taxon>
        <taxon>Portunoidea</taxon>
        <taxon>Portunidae</taxon>
        <taxon>Portuninae</taxon>
        <taxon>Portunus</taxon>
    </lineage>
</organism>
<evidence type="ECO:0000313" key="3">
    <source>
        <dbReference type="Proteomes" id="UP000324222"/>
    </source>
</evidence>
<feature type="region of interest" description="Disordered" evidence="1">
    <location>
        <begin position="103"/>
        <end position="156"/>
    </location>
</feature>
<name>A0A5B7CU18_PORTR</name>
<comment type="caution">
    <text evidence="2">The sequence shown here is derived from an EMBL/GenBank/DDBJ whole genome shotgun (WGS) entry which is preliminary data.</text>
</comment>
<gene>
    <name evidence="2" type="ORF">E2C01_005081</name>
</gene>